<feature type="region of interest" description="Disordered" evidence="8">
    <location>
        <begin position="100"/>
        <end position="123"/>
    </location>
</feature>
<evidence type="ECO:0000256" key="6">
    <source>
        <dbReference type="ARBA" id="ARBA00023136"/>
    </source>
</evidence>
<accession>A0AAE1SAG3</accession>
<sequence>MHSWEKEMCRKNNKNPSFSSTLLDEIYRPFDGIDETRKEMKIQNRKISGKKYSSSGNSGVKAKAIKKGIEDEEVETFERTYLVEKWMENKVKDKKITLKRPSSLPETDNDPQFSSSSSSDSSCSVFSSCSESSRTKSKCSELYLFDDYQSQKTGKCEESLIKSKCRAMKIYANLKKMKQPISPGGRLSSFLNSLFTNRNGRKPKTSSSNETSNFIERNSKSTCSSASSFSRSCLRKNPPSSNGVKRRVTFNPVGVIVDEDCRPCGHKRIYDHDSNVLLHNRKFEATKSDASESYLQHKKQDYVLGCDDEFEEEDDDDGASDASSDLFEIDHLAFLGDKRFCDELPVYETTHLDINRAIASAFDSEDSSNIEGNSLCGGPLGKCGRFSKKNIAIIIPAGIFGAVASMLVSFGVLLRQRRRNKN</sequence>
<dbReference type="InterPro" id="IPR039621">
    <property type="entry name" value="BG1-like"/>
</dbReference>
<comment type="caution">
    <text evidence="10">The sequence shown here is derived from an EMBL/GenBank/DDBJ whole genome shotgun (WGS) entry which is preliminary data.</text>
</comment>
<reference evidence="10" key="1">
    <citation type="submission" date="2023-12" db="EMBL/GenBank/DDBJ databases">
        <title>Genome assembly of Anisodus tanguticus.</title>
        <authorList>
            <person name="Wang Y.-J."/>
        </authorList>
    </citation>
    <scope>NUCLEOTIDE SEQUENCE</scope>
    <source>
        <strain evidence="10">KB-2021</strain>
        <tissue evidence="10">Leaf</tissue>
    </source>
</reference>
<evidence type="ECO:0000313" key="10">
    <source>
        <dbReference type="EMBL" id="KAK4367274.1"/>
    </source>
</evidence>
<dbReference type="EMBL" id="JAVYJV010000007">
    <property type="protein sequence ID" value="KAK4367274.1"/>
    <property type="molecule type" value="Genomic_DNA"/>
</dbReference>
<keyword evidence="9" id="KW-0812">Transmembrane</keyword>
<evidence type="ECO:0000256" key="4">
    <source>
        <dbReference type="ARBA" id="ARBA00022448"/>
    </source>
</evidence>
<dbReference type="GO" id="GO:0005886">
    <property type="term" value="C:plasma membrane"/>
    <property type="evidence" value="ECO:0007669"/>
    <property type="project" value="UniProtKB-SubCell"/>
</dbReference>
<feature type="compositionally biased region" description="Low complexity" evidence="8">
    <location>
        <begin position="114"/>
        <end position="123"/>
    </location>
</feature>
<dbReference type="PANTHER" id="PTHR33541">
    <property type="entry name" value="PROTEIN BIG GRAIN 1-LIKE A-RELATED"/>
    <property type="match status" value="1"/>
</dbReference>
<organism evidence="10 11">
    <name type="scientific">Anisodus tanguticus</name>
    <dbReference type="NCBI Taxonomy" id="243964"/>
    <lineage>
        <taxon>Eukaryota</taxon>
        <taxon>Viridiplantae</taxon>
        <taxon>Streptophyta</taxon>
        <taxon>Embryophyta</taxon>
        <taxon>Tracheophyta</taxon>
        <taxon>Spermatophyta</taxon>
        <taxon>Magnoliopsida</taxon>
        <taxon>eudicotyledons</taxon>
        <taxon>Gunneridae</taxon>
        <taxon>Pentapetalae</taxon>
        <taxon>asterids</taxon>
        <taxon>lamiids</taxon>
        <taxon>Solanales</taxon>
        <taxon>Solanaceae</taxon>
        <taxon>Solanoideae</taxon>
        <taxon>Hyoscyameae</taxon>
        <taxon>Anisodus</taxon>
    </lineage>
</organism>
<feature type="compositionally biased region" description="Polar residues" evidence="8">
    <location>
        <begin position="104"/>
        <end position="113"/>
    </location>
</feature>
<dbReference type="Proteomes" id="UP001291623">
    <property type="component" value="Unassembled WGS sequence"/>
</dbReference>
<keyword evidence="6 9" id="KW-0472">Membrane</keyword>
<evidence type="ECO:0000256" key="3">
    <source>
        <dbReference type="ARBA" id="ARBA00010067"/>
    </source>
</evidence>
<name>A0AAE1SAG3_9SOLA</name>
<comment type="function">
    <text evidence="1">Involved in auxin transport. Regulator of the auxin signaling pathway.</text>
</comment>
<feature type="transmembrane region" description="Helical" evidence="9">
    <location>
        <begin position="391"/>
        <end position="414"/>
    </location>
</feature>
<keyword evidence="9" id="KW-1133">Transmembrane helix</keyword>
<evidence type="ECO:0000256" key="5">
    <source>
        <dbReference type="ARBA" id="ARBA00022475"/>
    </source>
</evidence>
<comment type="similarity">
    <text evidence="3">Belongs to the BIG GRAIN 1 (BG1) plant protein family.</text>
</comment>
<gene>
    <name evidence="10" type="ORF">RND71_015154</name>
</gene>
<protein>
    <submittedName>
        <fullName evidence="10">Uncharacterized protein</fullName>
    </submittedName>
</protein>
<comment type="subcellular location">
    <subcellularLocation>
        <location evidence="2">Cell membrane</location>
    </subcellularLocation>
</comment>
<dbReference type="GO" id="GO:0009734">
    <property type="term" value="P:auxin-activated signaling pathway"/>
    <property type="evidence" value="ECO:0007669"/>
    <property type="project" value="UniProtKB-KW"/>
</dbReference>
<evidence type="ECO:0000256" key="7">
    <source>
        <dbReference type="ARBA" id="ARBA00023294"/>
    </source>
</evidence>
<feature type="region of interest" description="Disordered" evidence="8">
    <location>
        <begin position="222"/>
        <end position="245"/>
    </location>
</feature>
<dbReference type="PANTHER" id="PTHR33541:SF12">
    <property type="entry name" value="PROTEIN BIG GRAIN 1-LIKE A"/>
    <property type="match status" value="1"/>
</dbReference>
<proteinExistence type="inferred from homology"/>
<keyword evidence="4" id="KW-0813">Transport</keyword>
<keyword evidence="5" id="KW-1003">Cell membrane</keyword>
<keyword evidence="7" id="KW-0927">Auxin signaling pathway</keyword>
<evidence type="ECO:0000256" key="1">
    <source>
        <dbReference type="ARBA" id="ARBA00002281"/>
    </source>
</evidence>
<dbReference type="AlphaFoldDB" id="A0AAE1SAG3"/>
<keyword evidence="11" id="KW-1185">Reference proteome</keyword>
<feature type="compositionally biased region" description="Low complexity" evidence="8">
    <location>
        <begin position="222"/>
        <end position="232"/>
    </location>
</feature>
<evidence type="ECO:0000313" key="11">
    <source>
        <dbReference type="Proteomes" id="UP001291623"/>
    </source>
</evidence>
<evidence type="ECO:0000256" key="2">
    <source>
        <dbReference type="ARBA" id="ARBA00004236"/>
    </source>
</evidence>
<evidence type="ECO:0000256" key="9">
    <source>
        <dbReference type="SAM" id="Phobius"/>
    </source>
</evidence>
<evidence type="ECO:0000256" key="8">
    <source>
        <dbReference type="SAM" id="MobiDB-lite"/>
    </source>
</evidence>